<dbReference type="SUPFAM" id="SSF57362">
    <property type="entry name" value="BPTI-like"/>
    <property type="match status" value="1"/>
</dbReference>
<keyword evidence="6" id="KW-1185">Reference proteome</keyword>
<gene>
    <name evidence="5" type="ORF">DILT_LOCUS4613</name>
</gene>
<dbReference type="PANTHER" id="PTHR10083:SF374">
    <property type="entry name" value="BPTI_KUNITZ INHIBITOR DOMAIN-CONTAINING PROTEIN"/>
    <property type="match status" value="1"/>
</dbReference>
<evidence type="ECO:0000256" key="1">
    <source>
        <dbReference type="ARBA" id="ARBA00022690"/>
    </source>
</evidence>
<keyword evidence="2" id="KW-1015">Disulfide bond</keyword>
<dbReference type="Pfam" id="PF00014">
    <property type="entry name" value="Kunitz_BPTI"/>
    <property type="match status" value="1"/>
</dbReference>
<feature type="chain" id="PRO_5018120918" description="BPTI/Kunitz inhibitor domain-containing protein" evidence="3">
    <location>
        <begin position="24"/>
        <end position="80"/>
    </location>
</feature>
<dbReference type="OrthoDB" id="4473401at2759"/>
<dbReference type="InterPro" id="IPR020901">
    <property type="entry name" value="Prtase_inh_Kunz-CS"/>
</dbReference>
<dbReference type="AlphaFoldDB" id="A0A3P7NKD8"/>
<dbReference type="GO" id="GO:0005615">
    <property type="term" value="C:extracellular space"/>
    <property type="evidence" value="ECO:0007669"/>
    <property type="project" value="TreeGrafter"/>
</dbReference>
<evidence type="ECO:0000256" key="3">
    <source>
        <dbReference type="SAM" id="SignalP"/>
    </source>
</evidence>
<feature type="domain" description="BPTI/Kunitz inhibitor" evidence="4">
    <location>
        <begin position="28"/>
        <end position="78"/>
    </location>
</feature>
<evidence type="ECO:0000313" key="6">
    <source>
        <dbReference type="Proteomes" id="UP000281553"/>
    </source>
</evidence>
<evidence type="ECO:0000313" key="5">
    <source>
        <dbReference type="EMBL" id="VDN08782.1"/>
    </source>
</evidence>
<dbReference type="PANTHER" id="PTHR10083">
    <property type="entry name" value="KUNITZ-TYPE PROTEASE INHIBITOR-RELATED"/>
    <property type="match status" value="1"/>
</dbReference>
<organism evidence="5 6">
    <name type="scientific">Dibothriocephalus latus</name>
    <name type="common">Fish tapeworm</name>
    <name type="synonym">Diphyllobothrium latum</name>
    <dbReference type="NCBI Taxonomy" id="60516"/>
    <lineage>
        <taxon>Eukaryota</taxon>
        <taxon>Metazoa</taxon>
        <taxon>Spiralia</taxon>
        <taxon>Lophotrochozoa</taxon>
        <taxon>Platyhelminthes</taxon>
        <taxon>Cestoda</taxon>
        <taxon>Eucestoda</taxon>
        <taxon>Diphyllobothriidea</taxon>
        <taxon>Diphyllobothriidae</taxon>
        <taxon>Dibothriocephalus</taxon>
    </lineage>
</organism>
<name>A0A3P7NKD8_DIBLA</name>
<dbReference type="PRINTS" id="PR00759">
    <property type="entry name" value="BASICPTASE"/>
</dbReference>
<dbReference type="InterPro" id="IPR036880">
    <property type="entry name" value="Kunitz_BPTI_sf"/>
</dbReference>
<dbReference type="Gene3D" id="4.10.410.10">
    <property type="entry name" value="Pancreatic trypsin inhibitor Kunitz domain"/>
    <property type="match status" value="1"/>
</dbReference>
<proteinExistence type="predicted"/>
<evidence type="ECO:0000259" key="4">
    <source>
        <dbReference type="PROSITE" id="PS50279"/>
    </source>
</evidence>
<dbReference type="GO" id="GO:0004867">
    <property type="term" value="F:serine-type endopeptidase inhibitor activity"/>
    <property type="evidence" value="ECO:0007669"/>
    <property type="project" value="InterPro"/>
</dbReference>
<dbReference type="EMBL" id="UYRU01045783">
    <property type="protein sequence ID" value="VDN08782.1"/>
    <property type="molecule type" value="Genomic_DNA"/>
</dbReference>
<feature type="signal peptide" evidence="3">
    <location>
        <begin position="1"/>
        <end position="23"/>
    </location>
</feature>
<dbReference type="PROSITE" id="PS50279">
    <property type="entry name" value="BPTI_KUNITZ_2"/>
    <property type="match status" value="1"/>
</dbReference>
<keyword evidence="3" id="KW-0732">Signal</keyword>
<keyword evidence="1" id="KW-0646">Protease inhibitor</keyword>
<dbReference type="Proteomes" id="UP000281553">
    <property type="component" value="Unassembled WGS sequence"/>
</dbReference>
<accession>A0A3P7NKD8</accession>
<evidence type="ECO:0000256" key="2">
    <source>
        <dbReference type="ARBA" id="ARBA00023157"/>
    </source>
</evidence>
<sequence>MPHLITTVGLLLLLHLLTCPSEGRHDVCTLPLETGHCRAAFRRFGFDAGTGKCEEFIYGGCGGNGNNFETLEECQRMCEK</sequence>
<dbReference type="FunFam" id="4.10.410.10:FF:000021">
    <property type="entry name" value="Serine protease inhibitor, putative"/>
    <property type="match status" value="1"/>
</dbReference>
<dbReference type="InterPro" id="IPR002223">
    <property type="entry name" value="Kunitz_BPTI"/>
</dbReference>
<protein>
    <recommendedName>
        <fullName evidence="4">BPTI/Kunitz inhibitor domain-containing protein</fullName>
    </recommendedName>
</protein>
<dbReference type="PROSITE" id="PS00280">
    <property type="entry name" value="BPTI_KUNITZ_1"/>
    <property type="match status" value="1"/>
</dbReference>
<dbReference type="SMART" id="SM00131">
    <property type="entry name" value="KU"/>
    <property type="match status" value="1"/>
</dbReference>
<dbReference type="InterPro" id="IPR050098">
    <property type="entry name" value="TFPI/VKTCI-like"/>
</dbReference>
<reference evidence="5 6" key="1">
    <citation type="submission" date="2018-11" db="EMBL/GenBank/DDBJ databases">
        <authorList>
            <consortium name="Pathogen Informatics"/>
        </authorList>
    </citation>
    <scope>NUCLEOTIDE SEQUENCE [LARGE SCALE GENOMIC DNA]</scope>
</reference>